<dbReference type="Proteomes" id="UP001500880">
    <property type="component" value="Unassembled WGS sequence"/>
</dbReference>
<gene>
    <name evidence="4" type="ORF">GCM10008986_26760</name>
</gene>
<name>A0ABP3LF22_9BACI</name>
<comment type="subcellular location">
    <subcellularLocation>
        <location evidence="1">Cell surface</location>
    </subcellularLocation>
</comment>
<evidence type="ECO:0000256" key="2">
    <source>
        <dbReference type="ARBA" id="ARBA00023287"/>
    </source>
</evidence>
<evidence type="ECO:0000256" key="3">
    <source>
        <dbReference type="SAM" id="Phobius"/>
    </source>
</evidence>
<keyword evidence="3" id="KW-0812">Transmembrane</keyword>
<feature type="transmembrane region" description="Helical" evidence="3">
    <location>
        <begin position="12"/>
        <end position="36"/>
    </location>
</feature>
<keyword evidence="5" id="KW-1185">Reference proteome</keyword>
<proteinExistence type="predicted"/>
<organism evidence="4 5">
    <name type="scientific">Salinibacillus aidingensis</name>
    <dbReference type="NCBI Taxonomy" id="237684"/>
    <lineage>
        <taxon>Bacteria</taxon>
        <taxon>Bacillati</taxon>
        <taxon>Bacillota</taxon>
        <taxon>Bacilli</taxon>
        <taxon>Bacillales</taxon>
        <taxon>Bacillaceae</taxon>
        <taxon>Salinibacillus</taxon>
    </lineage>
</organism>
<keyword evidence="3" id="KW-0472">Membrane</keyword>
<dbReference type="NCBIfam" id="TIGR02532">
    <property type="entry name" value="IV_pilin_GFxxxE"/>
    <property type="match status" value="1"/>
</dbReference>
<dbReference type="Pfam" id="PF07963">
    <property type="entry name" value="N_methyl"/>
    <property type="match status" value="1"/>
</dbReference>
<evidence type="ECO:0000256" key="1">
    <source>
        <dbReference type="ARBA" id="ARBA00004241"/>
    </source>
</evidence>
<sequence length="143" mass="16103">MNSTKHNEQGMTLVELLAVLAIISIILLLIGAVHLFGVNQYQTQSEEVRTQSDIRYAAKDITKEIRSTNPDQVVIANNQIHIGHETTYRLDGQILKKNNRKLATNIREFTVKQNGSEIELRLISVPNPHGNSVSISTVIYLRE</sequence>
<evidence type="ECO:0000313" key="5">
    <source>
        <dbReference type="Proteomes" id="UP001500880"/>
    </source>
</evidence>
<dbReference type="PROSITE" id="PS00409">
    <property type="entry name" value="PROKAR_NTER_METHYL"/>
    <property type="match status" value="1"/>
</dbReference>
<dbReference type="EMBL" id="BAAADO010000005">
    <property type="protein sequence ID" value="GAA0498321.1"/>
    <property type="molecule type" value="Genomic_DNA"/>
</dbReference>
<comment type="caution">
    <text evidence="4">The sequence shown here is derived from an EMBL/GenBank/DDBJ whole genome shotgun (WGS) entry which is preliminary data.</text>
</comment>
<keyword evidence="2" id="KW-0178">Competence</keyword>
<keyword evidence="3" id="KW-1133">Transmembrane helix</keyword>
<evidence type="ECO:0000313" key="4">
    <source>
        <dbReference type="EMBL" id="GAA0498321.1"/>
    </source>
</evidence>
<dbReference type="RefSeq" id="WP_343842020.1">
    <property type="nucleotide sequence ID" value="NZ_BAAADO010000005.1"/>
</dbReference>
<protein>
    <recommendedName>
        <fullName evidence="6">Prepilin-type N-terminal cleavage/methylation domain-containing protein</fullName>
    </recommendedName>
</protein>
<accession>A0ABP3LF22</accession>
<reference evidence="5" key="1">
    <citation type="journal article" date="2019" name="Int. J. Syst. Evol. Microbiol.">
        <title>The Global Catalogue of Microorganisms (GCM) 10K type strain sequencing project: providing services to taxonomists for standard genome sequencing and annotation.</title>
        <authorList>
            <consortium name="The Broad Institute Genomics Platform"/>
            <consortium name="The Broad Institute Genome Sequencing Center for Infectious Disease"/>
            <person name="Wu L."/>
            <person name="Ma J."/>
        </authorList>
    </citation>
    <scope>NUCLEOTIDE SEQUENCE [LARGE SCALE GENOMIC DNA]</scope>
    <source>
        <strain evidence="5">JCM 12389</strain>
    </source>
</reference>
<evidence type="ECO:0008006" key="6">
    <source>
        <dbReference type="Google" id="ProtNLM"/>
    </source>
</evidence>
<dbReference type="InterPro" id="IPR012902">
    <property type="entry name" value="N_methyl_site"/>
</dbReference>